<evidence type="ECO:0000313" key="2">
    <source>
        <dbReference type="EMBL" id="ACO65679.1"/>
    </source>
</evidence>
<reference evidence="2 3" key="1">
    <citation type="journal article" date="2009" name="Science">
        <title>Green evolution and dynamic adaptations revealed by genomes of the marine picoeukaryotes Micromonas.</title>
        <authorList>
            <person name="Worden A.Z."/>
            <person name="Lee J.H."/>
            <person name="Mock T."/>
            <person name="Rouze P."/>
            <person name="Simmons M.P."/>
            <person name="Aerts A.L."/>
            <person name="Allen A.E."/>
            <person name="Cuvelier M.L."/>
            <person name="Derelle E."/>
            <person name="Everett M.V."/>
            <person name="Foulon E."/>
            <person name="Grimwood J."/>
            <person name="Gundlach H."/>
            <person name="Henrissat B."/>
            <person name="Napoli C."/>
            <person name="McDonald S.M."/>
            <person name="Parker M.S."/>
            <person name="Rombauts S."/>
            <person name="Salamov A."/>
            <person name="Von Dassow P."/>
            <person name="Badger J.H."/>
            <person name="Coutinho P.M."/>
            <person name="Demir E."/>
            <person name="Dubchak I."/>
            <person name="Gentemann C."/>
            <person name="Eikrem W."/>
            <person name="Gready J.E."/>
            <person name="John U."/>
            <person name="Lanier W."/>
            <person name="Lindquist E.A."/>
            <person name="Lucas S."/>
            <person name="Mayer K.F."/>
            <person name="Moreau H."/>
            <person name="Not F."/>
            <person name="Otillar R."/>
            <person name="Panaud O."/>
            <person name="Pangilinan J."/>
            <person name="Paulsen I."/>
            <person name="Piegu B."/>
            <person name="Poliakov A."/>
            <person name="Robbens S."/>
            <person name="Schmutz J."/>
            <person name="Toulza E."/>
            <person name="Wyss T."/>
            <person name="Zelensky A."/>
            <person name="Zhou K."/>
            <person name="Armbrust E.V."/>
            <person name="Bhattacharya D."/>
            <person name="Goodenough U.W."/>
            <person name="Van de Peer Y."/>
            <person name="Grigoriev I.V."/>
        </authorList>
    </citation>
    <scope>NUCLEOTIDE SEQUENCE [LARGE SCALE GENOMIC DNA]</scope>
    <source>
        <strain evidence="3">RCC299 / NOUM17</strain>
    </source>
</reference>
<keyword evidence="1" id="KW-1133">Transmembrane helix</keyword>
<dbReference type="RefSeq" id="XP_002504421.1">
    <property type="nucleotide sequence ID" value="XM_002504375.1"/>
</dbReference>
<evidence type="ECO:0000256" key="1">
    <source>
        <dbReference type="SAM" id="Phobius"/>
    </source>
</evidence>
<protein>
    <submittedName>
        <fullName evidence="2">Uncharacterized protein</fullName>
    </submittedName>
</protein>
<dbReference type="Proteomes" id="UP000002009">
    <property type="component" value="Chromosome 9"/>
</dbReference>
<name>C1ED19_MICCC</name>
<dbReference type="OMA" id="WMIGDDS"/>
<keyword evidence="1" id="KW-0472">Membrane</keyword>
<dbReference type="GeneID" id="8246286"/>
<dbReference type="KEGG" id="mis:MICPUN_50674"/>
<feature type="transmembrane region" description="Helical" evidence="1">
    <location>
        <begin position="27"/>
        <end position="47"/>
    </location>
</feature>
<keyword evidence="1" id="KW-0812">Transmembrane</keyword>
<proteinExistence type="predicted"/>
<accession>C1ED19</accession>
<dbReference type="OrthoDB" id="10410938at2759"/>
<organism evidence="2 3">
    <name type="scientific">Micromonas commoda (strain RCC299 / NOUM17 / CCMP2709)</name>
    <name type="common">Picoplanktonic green alga</name>
    <dbReference type="NCBI Taxonomy" id="296587"/>
    <lineage>
        <taxon>Eukaryota</taxon>
        <taxon>Viridiplantae</taxon>
        <taxon>Chlorophyta</taxon>
        <taxon>Mamiellophyceae</taxon>
        <taxon>Mamiellales</taxon>
        <taxon>Mamiellaceae</taxon>
        <taxon>Micromonas</taxon>
    </lineage>
</organism>
<sequence>MREIAEMFVPKSMYGTLPVRMLPPTRMATGLAGWGITAGFGLCWMIGDDSFAYFKSLVVGAPDEE</sequence>
<dbReference type="AlphaFoldDB" id="C1ED19"/>
<dbReference type="EMBL" id="CP001329">
    <property type="protein sequence ID" value="ACO65679.1"/>
    <property type="molecule type" value="Genomic_DNA"/>
</dbReference>
<keyword evidence="3" id="KW-1185">Reference proteome</keyword>
<gene>
    <name evidence="2" type="ORF">MICPUN_50674</name>
</gene>
<evidence type="ECO:0000313" key="3">
    <source>
        <dbReference type="Proteomes" id="UP000002009"/>
    </source>
</evidence>
<dbReference type="InParanoid" id="C1ED19"/>